<dbReference type="AlphaFoldDB" id="E1R9Z4"/>
<evidence type="ECO:0000259" key="1">
    <source>
        <dbReference type="Pfam" id="PF13524"/>
    </source>
</evidence>
<dbReference type="InterPro" id="IPR055259">
    <property type="entry name" value="YkvP/CgeB_Glyco_trans-like"/>
</dbReference>
<gene>
    <name evidence="2" type="ordered locus">Spirs_4239</name>
</gene>
<dbReference type="STRING" id="573413.Spirs_4239"/>
<protein>
    <recommendedName>
        <fullName evidence="1">Spore protein YkvP/CgeB glycosyl transferase-like domain-containing protein</fullName>
    </recommendedName>
</protein>
<dbReference type="eggNOG" id="ENOG5032V2S">
    <property type="taxonomic scope" value="Bacteria"/>
</dbReference>
<dbReference type="EMBL" id="CP002116">
    <property type="protein sequence ID" value="ADK83313.1"/>
    <property type="molecule type" value="Genomic_DNA"/>
</dbReference>
<feature type="domain" description="Spore protein YkvP/CgeB glycosyl transferase-like" evidence="1">
    <location>
        <begin position="240"/>
        <end position="337"/>
    </location>
</feature>
<reference evidence="2 3" key="1">
    <citation type="journal article" date="2010" name="Stand. Genomic Sci.">
        <title>Complete genome sequence of Spirochaeta smaragdinae type strain (SEBR 4228).</title>
        <authorList>
            <person name="Mavromatis K."/>
            <person name="Yasawong M."/>
            <person name="Chertkov O."/>
            <person name="Lapidus A."/>
            <person name="Lucas S."/>
            <person name="Nolan M."/>
            <person name="Del Rio T.G."/>
            <person name="Tice H."/>
            <person name="Cheng J.F."/>
            <person name="Pitluck S."/>
            <person name="Liolios K."/>
            <person name="Ivanova N."/>
            <person name="Tapia R."/>
            <person name="Han C."/>
            <person name="Bruce D."/>
            <person name="Goodwin L."/>
            <person name="Pati A."/>
            <person name="Chen A."/>
            <person name="Palaniappan K."/>
            <person name="Land M."/>
            <person name="Hauser L."/>
            <person name="Chang Y.J."/>
            <person name="Jeffries C.D."/>
            <person name="Detter J.C."/>
            <person name="Rohde M."/>
            <person name="Brambilla E."/>
            <person name="Spring S."/>
            <person name="Goker M."/>
            <person name="Sikorski J."/>
            <person name="Woyke T."/>
            <person name="Bristow J."/>
            <person name="Eisen J.A."/>
            <person name="Markowitz V."/>
            <person name="Hugenholtz P."/>
            <person name="Klenk H.P."/>
            <person name="Kyrpides N.C."/>
        </authorList>
    </citation>
    <scope>NUCLEOTIDE SEQUENCE [LARGE SCALE GENOMIC DNA]</scope>
    <source>
        <strain evidence="3">DSM 11293 / JCM 15392 / SEBR 4228</strain>
    </source>
</reference>
<proteinExistence type="predicted"/>
<evidence type="ECO:0000313" key="3">
    <source>
        <dbReference type="Proteomes" id="UP000002318"/>
    </source>
</evidence>
<name>E1R9Z4_SEDSS</name>
<dbReference type="Pfam" id="PF13524">
    <property type="entry name" value="Glyco_trans_1_2"/>
    <property type="match status" value="1"/>
</dbReference>
<sequence length="359" mass="42265">MANITVLSIYDRIACFHTLRPFLLYHDQALFDYTNSVDFCLQRDRNRILVMVRWFLKPDRVDMEVMRRLRDKYDRIIFFHDDAGGGIPRAQVLPYVDRFYQKALFRDRSLYQHSLYGKELYSDYFHREHGVDDPNPITRAAVEDTEQLKKLRLSWNIGIGQFPKRKYRQRFAVAIARLVDLKLVRAFHSPVRRVAFSKLFSKARDIDVHARLGLVKQPSLAEQRRLILQKIEGDPRFLTGEVGQRQYNHELSRSRIVLSPFGWGELCFRDFEAVLSGAVLLKPDMNHLETWPDIFVDGETYVPFAWDAKDLLEKVDAILTDDTFCRRIAQNSYTAYHDQLQRLDDRFEIILQDIVSGEG</sequence>
<dbReference type="SUPFAM" id="SSF53756">
    <property type="entry name" value="UDP-Glycosyltransferase/glycogen phosphorylase"/>
    <property type="match status" value="1"/>
</dbReference>
<dbReference type="KEGG" id="ssm:Spirs_4239"/>
<accession>E1R9Z4</accession>
<keyword evidence="3" id="KW-1185">Reference proteome</keyword>
<evidence type="ECO:0000313" key="2">
    <source>
        <dbReference type="EMBL" id="ADK83313.1"/>
    </source>
</evidence>
<dbReference type="RefSeq" id="WP_013256769.1">
    <property type="nucleotide sequence ID" value="NC_014364.1"/>
</dbReference>
<dbReference type="HOGENOM" id="CLU_054044_0_0_12"/>
<dbReference type="OrthoDB" id="7052726at2"/>
<organism evidence="2 3">
    <name type="scientific">Sediminispirochaeta smaragdinae (strain DSM 11293 / JCM 15392 / SEBR 4228)</name>
    <name type="common">Spirochaeta smaragdinae</name>
    <dbReference type="NCBI Taxonomy" id="573413"/>
    <lineage>
        <taxon>Bacteria</taxon>
        <taxon>Pseudomonadati</taxon>
        <taxon>Spirochaetota</taxon>
        <taxon>Spirochaetia</taxon>
        <taxon>Spirochaetales</taxon>
        <taxon>Spirochaetaceae</taxon>
        <taxon>Sediminispirochaeta</taxon>
    </lineage>
</organism>
<dbReference type="Proteomes" id="UP000002318">
    <property type="component" value="Chromosome"/>
</dbReference>